<proteinExistence type="predicted"/>
<dbReference type="GO" id="GO:0005506">
    <property type="term" value="F:iron ion binding"/>
    <property type="evidence" value="ECO:0007669"/>
    <property type="project" value="UniProtKB-UniRule"/>
</dbReference>
<evidence type="ECO:0000313" key="7">
    <source>
        <dbReference type="Proteomes" id="UP001138802"/>
    </source>
</evidence>
<comment type="caution">
    <text evidence="6">The sequence shown here is derived from an EMBL/GenBank/DDBJ whole genome shotgun (WGS) entry which is preliminary data.</text>
</comment>
<keyword evidence="7" id="KW-1185">Reference proteome</keyword>
<evidence type="ECO:0000256" key="4">
    <source>
        <dbReference type="RuleBase" id="RU368020"/>
    </source>
</evidence>
<keyword evidence="4" id="KW-0813">Transport</keyword>
<keyword evidence="3 4" id="KW-0411">Iron-sulfur</keyword>
<keyword evidence="1 4" id="KW-0479">Metal-binding</keyword>
<dbReference type="InterPro" id="IPR001080">
    <property type="entry name" value="3Fe4S_ferredoxin"/>
</dbReference>
<dbReference type="AlphaFoldDB" id="A0A9X0WGP8"/>
<keyword evidence="4" id="KW-0249">Electron transport</keyword>
<evidence type="ECO:0000256" key="1">
    <source>
        <dbReference type="ARBA" id="ARBA00022723"/>
    </source>
</evidence>
<keyword evidence="2 4" id="KW-0408">Iron</keyword>
<evidence type="ECO:0000313" key="6">
    <source>
        <dbReference type="EMBL" id="MBK1644200.1"/>
    </source>
</evidence>
<dbReference type="InterPro" id="IPR017900">
    <property type="entry name" value="4Fe4S_Fe_S_CS"/>
</dbReference>
<dbReference type="GO" id="GO:0051536">
    <property type="term" value="F:iron-sulfur cluster binding"/>
    <property type="evidence" value="ECO:0007669"/>
    <property type="project" value="UniProtKB-KW"/>
</dbReference>
<evidence type="ECO:0000259" key="5">
    <source>
        <dbReference type="PROSITE" id="PS51379"/>
    </source>
</evidence>
<dbReference type="RefSeq" id="WP_200386994.1">
    <property type="nucleotide sequence ID" value="NZ_NRSD01000004.1"/>
</dbReference>
<comment type="function">
    <text evidence="4">Ferredoxins are iron-sulfur proteins that transfer electrons in a wide variety of metabolic reactions.</text>
</comment>
<gene>
    <name evidence="6" type="ORF">CKO25_05930</name>
</gene>
<reference evidence="6 7" key="1">
    <citation type="journal article" date="2020" name="Microorganisms">
        <title>Osmotic Adaptation and Compatible Solute Biosynthesis of Phototrophic Bacteria as Revealed from Genome Analyses.</title>
        <authorList>
            <person name="Imhoff J.F."/>
            <person name="Rahn T."/>
            <person name="Kunzel S."/>
            <person name="Keller A."/>
            <person name="Neulinger S.C."/>
        </authorList>
    </citation>
    <scope>NUCLEOTIDE SEQUENCE [LARGE SCALE GENOMIC DNA]</scope>
    <source>
        <strain evidence="6 7">DSM 21303</strain>
    </source>
</reference>
<dbReference type="Gene3D" id="3.30.70.20">
    <property type="match status" value="1"/>
</dbReference>
<dbReference type="Pfam" id="PF13370">
    <property type="entry name" value="Fer4_13"/>
    <property type="match status" value="1"/>
</dbReference>
<feature type="domain" description="4Fe-4S ferredoxin-type" evidence="5">
    <location>
        <begin position="3"/>
        <end position="31"/>
    </location>
</feature>
<dbReference type="GO" id="GO:0009055">
    <property type="term" value="F:electron transfer activity"/>
    <property type="evidence" value="ECO:0007669"/>
    <property type="project" value="UniProtKB-UniRule"/>
</dbReference>
<evidence type="ECO:0000256" key="2">
    <source>
        <dbReference type="ARBA" id="ARBA00023004"/>
    </source>
</evidence>
<dbReference type="Proteomes" id="UP001138802">
    <property type="component" value="Unassembled WGS sequence"/>
</dbReference>
<dbReference type="PROSITE" id="PS00198">
    <property type="entry name" value="4FE4S_FER_1"/>
    <property type="match status" value="1"/>
</dbReference>
<name>A0A9X0WGP8_9GAMM</name>
<organism evidence="6 7">
    <name type="scientific">Thiocapsa imhoffii</name>
    <dbReference type="NCBI Taxonomy" id="382777"/>
    <lineage>
        <taxon>Bacteria</taxon>
        <taxon>Pseudomonadati</taxon>
        <taxon>Pseudomonadota</taxon>
        <taxon>Gammaproteobacteria</taxon>
        <taxon>Chromatiales</taxon>
        <taxon>Chromatiaceae</taxon>
        <taxon>Thiocapsa</taxon>
    </lineage>
</organism>
<sequence>MINKIEVVEVACIGCGTCWVACPDAFREHDIGDDLKALPTGRLGDQHLMRAAAEGCPTLAISLLDAEGAVLFPTEEARAALQATTNW</sequence>
<dbReference type="EMBL" id="NRSD01000004">
    <property type="protein sequence ID" value="MBK1644200.1"/>
    <property type="molecule type" value="Genomic_DNA"/>
</dbReference>
<protein>
    <recommendedName>
        <fullName evidence="4">Ferredoxin</fullName>
    </recommendedName>
</protein>
<dbReference type="InterPro" id="IPR017896">
    <property type="entry name" value="4Fe4S_Fe-S-bd"/>
</dbReference>
<evidence type="ECO:0000256" key="3">
    <source>
        <dbReference type="ARBA" id="ARBA00023014"/>
    </source>
</evidence>
<dbReference type="SUPFAM" id="SSF54862">
    <property type="entry name" value="4Fe-4S ferredoxins"/>
    <property type="match status" value="1"/>
</dbReference>
<dbReference type="PROSITE" id="PS51379">
    <property type="entry name" value="4FE4S_FER_2"/>
    <property type="match status" value="1"/>
</dbReference>
<accession>A0A9X0WGP8</accession>
<dbReference type="PRINTS" id="PR00352">
    <property type="entry name" value="3FE4SFRDOXIN"/>
</dbReference>